<dbReference type="InterPro" id="IPR013320">
    <property type="entry name" value="ConA-like_dom_sf"/>
</dbReference>
<evidence type="ECO:0000313" key="7">
    <source>
        <dbReference type="EMBL" id="KAK9298548.1"/>
    </source>
</evidence>
<dbReference type="SUPFAM" id="SSF49899">
    <property type="entry name" value="Concanavalin A-like lectins/glucanases"/>
    <property type="match status" value="1"/>
</dbReference>
<dbReference type="GO" id="GO:0030246">
    <property type="term" value="F:carbohydrate binding"/>
    <property type="evidence" value="ECO:0007669"/>
    <property type="project" value="InterPro"/>
</dbReference>
<organism evidence="7 8">
    <name type="scientific">Tetragonisca angustula</name>
    <dbReference type="NCBI Taxonomy" id="166442"/>
    <lineage>
        <taxon>Eukaryota</taxon>
        <taxon>Metazoa</taxon>
        <taxon>Ecdysozoa</taxon>
        <taxon>Arthropoda</taxon>
        <taxon>Hexapoda</taxon>
        <taxon>Insecta</taxon>
        <taxon>Pterygota</taxon>
        <taxon>Neoptera</taxon>
        <taxon>Endopterygota</taxon>
        <taxon>Hymenoptera</taxon>
        <taxon>Apocrita</taxon>
        <taxon>Aculeata</taxon>
        <taxon>Apoidea</taxon>
        <taxon>Anthophila</taxon>
        <taxon>Apidae</taxon>
        <taxon>Tetragonisca</taxon>
    </lineage>
</organism>
<comment type="similarity">
    <text evidence="1">Belongs to the insect beta-1,3-glucan binding protein family.</text>
</comment>
<feature type="signal peptide" evidence="4">
    <location>
        <begin position="1"/>
        <end position="26"/>
    </location>
</feature>
<evidence type="ECO:0000256" key="2">
    <source>
        <dbReference type="ARBA" id="ARBA00022588"/>
    </source>
</evidence>
<dbReference type="Pfam" id="PF00722">
    <property type="entry name" value="Glyco_hydro_16"/>
    <property type="match status" value="1"/>
</dbReference>
<dbReference type="InterPro" id="IPR000757">
    <property type="entry name" value="Beta-glucanase-like"/>
</dbReference>
<name>A0AAW0ZLW3_9HYME</name>
<dbReference type="Proteomes" id="UP001432146">
    <property type="component" value="Unassembled WGS sequence"/>
</dbReference>
<dbReference type="PROSITE" id="PS51969">
    <property type="entry name" value="CBM39"/>
    <property type="match status" value="1"/>
</dbReference>
<evidence type="ECO:0000256" key="1">
    <source>
        <dbReference type="ARBA" id="ARBA00008781"/>
    </source>
</evidence>
<dbReference type="AlphaFoldDB" id="A0AAW0ZLW3"/>
<keyword evidence="8" id="KW-1185">Reference proteome</keyword>
<keyword evidence="2" id="KW-0399">Innate immunity</keyword>
<sequence>MSRYNIFFISIFLFLFSLSYLTQVNSYVPPTPTFEILNPKGIRISIPDEPDLQFFAFQGNINKGIELNEIGRISNEVYRKDNGKWTIQNQNINLVKGNVIHYWIYVQVKEVMYNKNGTWKVSQLVFNETFDSFNKSIWKREVKIPLNPDYEFCIYHNEQQPTVSVKNGILKIKPMILEKDYGEDITAYGTLILSECTSKISAECLRKATSFNILPPIVSTRLITSSFHFRYGKIEIRAKFPEGDWLYPEMWLKPKYGYYGSDYSSGCVILGLARGNDNLINATDGSIYDSRRLDFGIRVGKDTNDTNVTNYMVSQIRENGLSWTKDFHTYTTIWDLDGFQFFVDDKEIDKLVPPTDGWIYGSYFNKMAPFDQEFRIVIGVGVGGIRVFPDKTTSSEHAKPWKNVGAKAMLNFWHAKDLWLPSWNKNTALEIDYIRIWSF</sequence>
<dbReference type="PANTHER" id="PTHR10963:SF60">
    <property type="entry name" value="GRAM-NEGATIVE BACTERIA-BINDING PROTEIN 1-RELATED"/>
    <property type="match status" value="1"/>
</dbReference>
<evidence type="ECO:0008006" key="9">
    <source>
        <dbReference type="Google" id="ProtNLM"/>
    </source>
</evidence>
<gene>
    <name evidence="7" type="ORF">QLX08_008142</name>
</gene>
<evidence type="ECO:0000256" key="4">
    <source>
        <dbReference type="SAM" id="SignalP"/>
    </source>
</evidence>
<accession>A0AAW0ZLW3</accession>
<evidence type="ECO:0000313" key="8">
    <source>
        <dbReference type="Proteomes" id="UP001432146"/>
    </source>
</evidence>
<dbReference type="InterPro" id="IPR043030">
    <property type="entry name" value="BGBP_N_sf"/>
</dbReference>
<proteinExistence type="inferred from homology"/>
<dbReference type="Gene3D" id="2.60.40.2140">
    <property type="entry name" value="Beta-1,3-glucan-recognition protein, N-terminal domain"/>
    <property type="match status" value="1"/>
</dbReference>
<feature type="chain" id="PRO_5043486194" description="Beta-1,3-glucan-binding protein" evidence="4">
    <location>
        <begin position="27"/>
        <end position="439"/>
    </location>
</feature>
<evidence type="ECO:0000259" key="5">
    <source>
        <dbReference type="PROSITE" id="PS51762"/>
    </source>
</evidence>
<dbReference type="Pfam" id="PF15886">
    <property type="entry name" value="CBM39"/>
    <property type="match status" value="1"/>
</dbReference>
<dbReference type="InterPro" id="IPR031756">
    <property type="entry name" value="BGBP_N"/>
</dbReference>
<dbReference type="GO" id="GO:0045087">
    <property type="term" value="P:innate immune response"/>
    <property type="evidence" value="ECO:0007669"/>
    <property type="project" value="UniProtKB-KW"/>
</dbReference>
<feature type="domain" description="GH16" evidence="5">
    <location>
        <begin position="117"/>
        <end position="439"/>
    </location>
</feature>
<dbReference type="Gene3D" id="2.60.120.200">
    <property type="match status" value="1"/>
</dbReference>
<dbReference type="GO" id="GO:0005975">
    <property type="term" value="P:carbohydrate metabolic process"/>
    <property type="evidence" value="ECO:0007669"/>
    <property type="project" value="InterPro"/>
</dbReference>
<dbReference type="GO" id="GO:0004553">
    <property type="term" value="F:hydrolase activity, hydrolyzing O-glycosyl compounds"/>
    <property type="evidence" value="ECO:0007669"/>
    <property type="project" value="InterPro"/>
</dbReference>
<dbReference type="PROSITE" id="PS51762">
    <property type="entry name" value="GH16_2"/>
    <property type="match status" value="1"/>
</dbReference>
<reference evidence="7 8" key="1">
    <citation type="submission" date="2024-05" db="EMBL/GenBank/DDBJ databases">
        <title>The nuclear and mitochondrial genome assemblies of Tetragonisca angustula (Apidae: Meliponini), a tiny yet remarkable pollinator in the Neotropics.</title>
        <authorList>
            <person name="Ferrari R."/>
            <person name="Ricardo P.C."/>
            <person name="Dias F.C."/>
            <person name="Araujo N.S."/>
            <person name="Soares D.O."/>
            <person name="Zhou Q.-S."/>
            <person name="Zhu C.-D."/>
            <person name="Coutinho L."/>
            <person name="Airas M.C."/>
            <person name="Batista T.M."/>
        </authorList>
    </citation>
    <scope>NUCLEOTIDE SEQUENCE [LARGE SCALE GENOMIC DNA]</scope>
    <source>
        <strain evidence="7">ASF017062</strain>
        <tissue evidence="7">Abdomen</tissue>
    </source>
</reference>
<dbReference type="PANTHER" id="PTHR10963">
    <property type="entry name" value="GLYCOSYL HYDROLASE-RELATED"/>
    <property type="match status" value="1"/>
</dbReference>
<keyword evidence="3" id="KW-0391">Immunity</keyword>
<evidence type="ECO:0000256" key="3">
    <source>
        <dbReference type="ARBA" id="ARBA00022859"/>
    </source>
</evidence>
<comment type="caution">
    <text evidence="7">The sequence shown here is derived from an EMBL/GenBank/DDBJ whole genome shotgun (WGS) entry which is preliminary data.</text>
</comment>
<dbReference type="InterPro" id="IPR050546">
    <property type="entry name" value="Glycosyl_Hydrlase_16"/>
</dbReference>
<protein>
    <recommendedName>
        <fullName evidence="9">Beta-1,3-glucan-binding protein</fullName>
    </recommendedName>
</protein>
<feature type="domain" description="CBM39" evidence="6">
    <location>
        <begin position="27"/>
        <end position="127"/>
    </location>
</feature>
<evidence type="ECO:0000259" key="6">
    <source>
        <dbReference type="PROSITE" id="PS51969"/>
    </source>
</evidence>
<keyword evidence="4" id="KW-0732">Signal</keyword>
<dbReference type="EMBL" id="JAWNGG020000172">
    <property type="protein sequence ID" value="KAK9298548.1"/>
    <property type="molecule type" value="Genomic_DNA"/>
</dbReference>